<accession>A0A814JKK4</accession>
<dbReference type="EMBL" id="CAJNOC010005029">
    <property type="protein sequence ID" value="CAF1040539.1"/>
    <property type="molecule type" value="Genomic_DNA"/>
</dbReference>
<dbReference type="Pfam" id="PF13855">
    <property type="entry name" value="LRR_8"/>
    <property type="match status" value="1"/>
</dbReference>
<dbReference type="InterPro" id="IPR050328">
    <property type="entry name" value="Dev_Immune_Receptor"/>
</dbReference>
<organism evidence="4 5">
    <name type="scientific">Brachionus calyciflorus</name>
    <dbReference type="NCBI Taxonomy" id="104777"/>
    <lineage>
        <taxon>Eukaryota</taxon>
        <taxon>Metazoa</taxon>
        <taxon>Spiralia</taxon>
        <taxon>Gnathifera</taxon>
        <taxon>Rotifera</taxon>
        <taxon>Eurotatoria</taxon>
        <taxon>Monogononta</taxon>
        <taxon>Pseudotrocha</taxon>
        <taxon>Ploima</taxon>
        <taxon>Brachionidae</taxon>
        <taxon>Brachionus</taxon>
    </lineage>
</organism>
<sequence>MYKNLFESKYKFLDVIEKDGFFGLTNLRTLILVNNHIQELNKDMFNGLEKLVTLDLRDNYLKKNRKIHFLGCFNGLVNLKRINLANQFDVNRITIENDVFDSCPNIECLNLSLQKFDHLDGLRLNYADNLKVLGLYGENVIEIKNFIKQFKNLECLCIQINKSDENLDNICLSNLNMISLRCFKFFPKLGKNLKNLKILDIEISSEIFDSSFFDECENLNYLSILFLYIESLEKLNETHLKKLKNLKCLKLQVFEYKAKIFDHIISVFDTKQVFCKQLFDGKNFEHKFVEVDHFKYYILYHEFKVCDSSEVYLERILEKSSANIDVLMNRFEIDFIE</sequence>
<dbReference type="InterPro" id="IPR003591">
    <property type="entry name" value="Leu-rich_rpt_typical-subtyp"/>
</dbReference>
<name>A0A814JKK4_9BILA</name>
<dbReference type="PANTHER" id="PTHR24373:SF370">
    <property type="entry name" value="FISH-LIPS, ISOFORM E"/>
    <property type="match status" value="1"/>
</dbReference>
<keyword evidence="1" id="KW-0433">Leucine-rich repeat</keyword>
<dbReference type="SMART" id="SM00369">
    <property type="entry name" value="LRR_TYP"/>
    <property type="match status" value="2"/>
</dbReference>
<evidence type="ECO:0000313" key="5">
    <source>
        <dbReference type="Proteomes" id="UP000663879"/>
    </source>
</evidence>
<reference evidence="4" key="1">
    <citation type="submission" date="2021-02" db="EMBL/GenBank/DDBJ databases">
        <authorList>
            <person name="Nowell W R."/>
        </authorList>
    </citation>
    <scope>NUCLEOTIDE SEQUENCE</scope>
    <source>
        <strain evidence="4">Ploen Becks lab</strain>
    </source>
</reference>
<dbReference type="Proteomes" id="UP000663879">
    <property type="component" value="Unassembled WGS sequence"/>
</dbReference>
<dbReference type="Gene3D" id="3.80.10.10">
    <property type="entry name" value="Ribonuclease Inhibitor"/>
    <property type="match status" value="1"/>
</dbReference>
<evidence type="ECO:0000256" key="1">
    <source>
        <dbReference type="ARBA" id="ARBA00022614"/>
    </source>
</evidence>
<dbReference type="GO" id="GO:0031012">
    <property type="term" value="C:extracellular matrix"/>
    <property type="evidence" value="ECO:0007669"/>
    <property type="project" value="TreeGrafter"/>
</dbReference>
<comment type="caution">
    <text evidence="4">The sequence shown here is derived from an EMBL/GenBank/DDBJ whole genome shotgun (WGS) entry which is preliminary data.</text>
</comment>
<dbReference type="AlphaFoldDB" id="A0A814JKK4"/>
<gene>
    <name evidence="4" type="ORF">OXX778_LOCUS18327</name>
</gene>
<dbReference type="GO" id="GO:0005615">
    <property type="term" value="C:extracellular space"/>
    <property type="evidence" value="ECO:0007669"/>
    <property type="project" value="TreeGrafter"/>
</dbReference>
<dbReference type="InterPro" id="IPR001611">
    <property type="entry name" value="Leu-rich_rpt"/>
</dbReference>
<keyword evidence="5" id="KW-1185">Reference proteome</keyword>
<proteinExistence type="predicted"/>
<keyword evidence="2" id="KW-0732">Signal</keyword>
<dbReference type="PANTHER" id="PTHR24373">
    <property type="entry name" value="SLIT RELATED LEUCINE-RICH REPEAT NEURONAL PROTEIN"/>
    <property type="match status" value="1"/>
</dbReference>
<dbReference type="InterPro" id="IPR032675">
    <property type="entry name" value="LRR_dom_sf"/>
</dbReference>
<dbReference type="SUPFAM" id="SSF52058">
    <property type="entry name" value="L domain-like"/>
    <property type="match status" value="1"/>
</dbReference>
<keyword evidence="3" id="KW-0677">Repeat</keyword>
<evidence type="ECO:0000313" key="4">
    <source>
        <dbReference type="EMBL" id="CAF1040539.1"/>
    </source>
</evidence>
<dbReference type="OrthoDB" id="1394818at2759"/>
<protein>
    <submittedName>
        <fullName evidence="4">Uncharacterized protein</fullName>
    </submittedName>
</protein>
<evidence type="ECO:0000256" key="3">
    <source>
        <dbReference type="ARBA" id="ARBA00022737"/>
    </source>
</evidence>
<evidence type="ECO:0000256" key="2">
    <source>
        <dbReference type="ARBA" id="ARBA00022729"/>
    </source>
</evidence>